<accession>A0A949NGF9</accession>
<dbReference type="AlphaFoldDB" id="A0A949NGF9"/>
<keyword evidence="1 2" id="KW-0238">DNA-binding</keyword>
<dbReference type="GO" id="GO:0003677">
    <property type="term" value="F:DNA binding"/>
    <property type="evidence" value="ECO:0007669"/>
    <property type="project" value="UniProtKB-UniRule"/>
</dbReference>
<dbReference type="Gene3D" id="1.10.357.10">
    <property type="entry name" value="Tetracycline Repressor, domain 2"/>
    <property type="match status" value="1"/>
</dbReference>
<dbReference type="InterPro" id="IPR050624">
    <property type="entry name" value="HTH-type_Tx_Regulator"/>
</dbReference>
<dbReference type="Gene3D" id="1.10.10.60">
    <property type="entry name" value="Homeodomain-like"/>
    <property type="match status" value="1"/>
</dbReference>
<gene>
    <name evidence="4" type="ORF">KTH89_20005</name>
</gene>
<protein>
    <submittedName>
        <fullName evidence="4">TetR/AcrR family transcriptional regulator</fullName>
    </submittedName>
</protein>
<evidence type="ECO:0000313" key="5">
    <source>
        <dbReference type="Proteomes" id="UP000712157"/>
    </source>
</evidence>
<dbReference type="PANTHER" id="PTHR43479:SF11">
    <property type="entry name" value="ACREF_ENVCD OPERON REPRESSOR-RELATED"/>
    <property type="match status" value="1"/>
</dbReference>
<dbReference type="InterPro" id="IPR009057">
    <property type="entry name" value="Homeodomain-like_sf"/>
</dbReference>
<evidence type="ECO:0000259" key="3">
    <source>
        <dbReference type="PROSITE" id="PS50977"/>
    </source>
</evidence>
<dbReference type="Pfam" id="PF00440">
    <property type="entry name" value="TetR_N"/>
    <property type="match status" value="1"/>
</dbReference>
<feature type="DNA-binding region" description="H-T-H motif" evidence="2">
    <location>
        <begin position="38"/>
        <end position="57"/>
    </location>
</feature>
<proteinExistence type="predicted"/>
<evidence type="ECO:0000256" key="1">
    <source>
        <dbReference type="ARBA" id="ARBA00023125"/>
    </source>
</evidence>
<dbReference type="Proteomes" id="UP000712157">
    <property type="component" value="Unassembled WGS sequence"/>
</dbReference>
<evidence type="ECO:0000256" key="2">
    <source>
        <dbReference type="PROSITE-ProRule" id="PRU00335"/>
    </source>
</evidence>
<name>A0A949NGF9_9FIRM</name>
<evidence type="ECO:0000313" key="4">
    <source>
        <dbReference type="EMBL" id="MBU9738829.1"/>
    </source>
</evidence>
<reference evidence="4" key="1">
    <citation type="submission" date="2021-06" db="EMBL/GenBank/DDBJ databases">
        <title>Description of novel taxa of the family Lachnospiraceae.</title>
        <authorList>
            <person name="Chaplin A.V."/>
            <person name="Sokolova S.R."/>
            <person name="Pikina A.P."/>
            <person name="Korzhanova M."/>
            <person name="Belova V."/>
            <person name="Korostin D."/>
            <person name="Efimov B.A."/>
        </authorList>
    </citation>
    <scope>NUCLEOTIDE SEQUENCE</scope>
    <source>
        <strain evidence="4">ASD5720</strain>
    </source>
</reference>
<dbReference type="SUPFAM" id="SSF46689">
    <property type="entry name" value="Homeodomain-like"/>
    <property type="match status" value="1"/>
</dbReference>
<keyword evidence="5" id="KW-1185">Reference proteome</keyword>
<dbReference type="InterPro" id="IPR001647">
    <property type="entry name" value="HTH_TetR"/>
</dbReference>
<dbReference type="PRINTS" id="PR00455">
    <property type="entry name" value="HTHTETR"/>
</dbReference>
<sequence>MEKQKIREPRQQRSIEKKQKIAEAGLELICRKGYYHTNTAEIAKLAGVSTGIVYSYFRDKKDILLAALQLYSDQITGPMFQSLKEIKTIENLPELLSRIIDSFADSHRETRSAHEELGGLAHTDPDVYALFLEVENKITAQLTDIITSLSLVSTNIQEKVHMSYHLVEDYCHEIAFHKHDYLNVQALKQELIRTLLFLLSDHPLLP</sequence>
<organism evidence="4 5">
    <name type="scientific">Diplocloster agilis</name>
    <dbReference type="NCBI Taxonomy" id="2850323"/>
    <lineage>
        <taxon>Bacteria</taxon>
        <taxon>Bacillati</taxon>
        <taxon>Bacillota</taxon>
        <taxon>Clostridia</taxon>
        <taxon>Lachnospirales</taxon>
        <taxon>Lachnospiraceae</taxon>
        <taxon>Diplocloster</taxon>
    </lineage>
</organism>
<feature type="domain" description="HTH tetR-type" evidence="3">
    <location>
        <begin position="15"/>
        <end position="75"/>
    </location>
</feature>
<dbReference type="EMBL" id="JAHQCW010000043">
    <property type="protein sequence ID" value="MBU9738829.1"/>
    <property type="molecule type" value="Genomic_DNA"/>
</dbReference>
<dbReference type="RefSeq" id="WP_158348070.1">
    <property type="nucleotide sequence ID" value="NZ_JAHQCW010000043.1"/>
</dbReference>
<dbReference type="PANTHER" id="PTHR43479">
    <property type="entry name" value="ACREF/ENVCD OPERON REPRESSOR-RELATED"/>
    <property type="match status" value="1"/>
</dbReference>
<comment type="caution">
    <text evidence="4">The sequence shown here is derived from an EMBL/GenBank/DDBJ whole genome shotgun (WGS) entry which is preliminary data.</text>
</comment>
<dbReference type="PROSITE" id="PS50977">
    <property type="entry name" value="HTH_TETR_2"/>
    <property type="match status" value="1"/>
</dbReference>